<dbReference type="InterPro" id="IPR025857">
    <property type="entry name" value="MacB_PCD"/>
</dbReference>
<dbReference type="EMBL" id="UOEX01000302">
    <property type="protein sequence ID" value="VAW39838.1"/>
    <property type="molecule type" value="Genomic_DNA"/>
</dbReference>
<dbReference type="AlphaFoldDB" id="A0A3B0V867"/>
<name>A0A3B0V867_9ZZZZ</name>
<keyword evidence="4 7" id="KW-1133">Transmembrane helix</keyword>
<dbReference type="GO" id="GO:0022857">
    <property type="term" value="F:transmembrane transporter activity"/>
    <property type="evidence" value="ECO:0007669"/>
    <property type="project" value="TreeGrafter"/>
</dbReference>
<accession>A0A3B0V867</accession>
<evidence type="ECO:0000313" key="10">
    <source>
        <dbReference type="EMBL" id="VAW39838.1"/>
    </source>
</evidence>
<reference evidence="10" key="1">
    <citation type="submission" date="2018-06" db="EMBL/GenBank/DDBJ databases">
        <authorList>
            <person name="Zhirakovskaya E."/>
        </authorList>
    </citation>
    <scope>NUCLEOTIDE SEQUENCE</scope>
</reference>
<feature type="transmembrane region" description="Helical" evidence="7">
    <location>
        <begin position="336"/>
        <end position="365"/>
    </location>
</feature>
<dbReference type="InterPro" id="IPR050250">
    <property type="entry name" value="Macrolide_Exporter_MacB"/>
</dbReference>
<protein>
    <submittedName>
        <fullName evidence="10">ABC-type antimicrobial peptide transport system, permease component</fullName>
    </submittedName>
</protein>
<evidence type="ECO:0000256" key="7">
    <source>
        <dbReference type="SAM" id="Phobius"/>
    </source>
</evidence>
<comment type="subcellular location">
    <subcellularLocation>
        <location evidence="1">Cell membrane</location>
        <topology evidence="1">Multi-pass membrane protein</topology>
    </subcellularLocation>
</comment>
<evidence type="ECO:0000259" key="9">
    <source>
        <dbReference type="Pfam" id="PF12704"/>
    </source>
</evidence>
<dbReference type="GO" id="GO:0005886">
    <property type="term" value="C:plasma membrane"/>
    <property type="evidence" value="ECO:0007669"/>
    <property type="project" value="UniProtKB-SubCell"/>
</dbReference>
<evidence type="ECO:0000256" key="5">
    <source>
        <dbReference type="ARBA" id="ARBA00023136"/>
    </source>
</evidence>
<feature type="transmembrane region" description="Helical" evidence="7">
    <location>
        <begin position="282"/>
        <end position="307"/>
    </location>
</feature>
<dbReference type="PANTHER" id="PTHR30572">
    <property type="entry name" value="MEMBRANE COMPONENT OF TRANSPORTER-RELATED"/>
    <property type="match status" value="1"/>
</dbReference>
<keyword evidence="3 7" id="KW-0812">Transmembrane</keyword>
<evidence type="ECO:0000256" key="1">
    <source>
        <dbReference type="ARBA" id="ARBA00004651"/>
    </source>
</evidence>
<evidence type="ECO:0000256" key="3">
    <source>
        <dbReference type="ARBA" id="ARBA00022692"/>
    </source>
</evidence>
<feature type="transmembrane region" description="Helical" evidence="7">
    <location>
        <begin position="371"/>
        <end position="391"/>
    </location>
</feature>
<dbReference type="PANTHER" id="PTHR30572:SF4">
    <property type="entry name" value="ABC TRANSPORTER PERMEASE YTRF"/>
    <property type="match status" value="1"/>
</dbReference>
<dbReference type="Pfam" id="PF02687">
    <property type="entry name" value="FtsX"/>
    <property type="match status" value="1"/>
</dbReference>
<evidence type="ECO:0000256" key="6">
    <source>
        <dbReference type="ARBA" id="ARBA00038076"/>
    </source>
</evidence>
<feature type="transmembrane region" description="Helical" evidence="7">
    <location>
        <begin position="21"/>
        <end position="42"/>
    </location>
</feature>
<evidence type="ECO:0000256" key="2">
    <source>
        <dbReference type="ARBA" id="ARBA00022475"/>
    </source>
</evidence>
<organism evidence="10">
    <name type="scientific">hydrothermal vent metagenome</name>
    <dbReference type="NCBI Taxonomy" id="652676"/>
    <lineage>
        <taxon>unclassified sequences</taxon>
        <taxon>metagenomes</taxon>
        <taxon>ecological metagenomes</taxon>
    </lineage>
</organism>
<proteinExistence type="inferred from homology"/>
<dbReference type="InterPro" id="IPR003838">
    <property type="entry name" value="ABC3_permease_C"/>
</dbReference>
<feature type="domain" description="ABC3 transporter permease C-terminal" evidence="8">
    <location>
        <begin position="286"/>
        <end position="397"/>
    </location>
</feature>
<feature type="domain" description="MacB-like periplasmic core" evidence="9">
    <location>
        <begin position="21"/>
        <end position="245"/>
    </location>
</feature>
<keyword evidence="2" id="KW-1003">Cell membrane</keyword>
<sequence>MNISQNIIISEKILLAHKVRTALSLSGIVIGICAVIIMVSIGRGTEQKIISQLTGMGSDLLIVNSGRVKIIAGRARQTKSVTTLEARDAAAIIAQALSISRAAPAQSKKLLVKYGNLSTRTTIMGTTPDIIRVRNYALRTGRFFDEEEDKGRRRVAVLGQTVVENIFGKENPVGKTIRLGRVPFEVIGVLAPKGLDINGTDQDDLIIIPLRTALRRLFNLTYINTIYVQARNNHVMHRAESEIRTILRATHHLRRGKADDFTIQNQTSVIEAQRESSRAFTLLTSSIAAVSLLVGGIGILAVMLISIRERIKEIGVRRAVGARKSDILTQFMAESLLLSIGGGAIGIILGLTVTAIIAFFAHWPFYLPFDLIAISFLATIFMGILFGVYPAKKAADLDPIKALQFE</sequence>
<evidence type="ECO:0000256" key="4">
    <source>
        <dbReference type="ARBA" id="ARBA00022989"/>
    </source>
</evidence>
<evidence type="ECO:0000259" key="8">
    <source>
        <dbReference type="Pfam" id="PF02687"/>
    </source>
</evidence>
<comment type="similarity">
    <text evidence="6">Belongs to the ABC-4 integral membrane protein family.</text>
</comment>
<gene>
    <name evidence="10" type="ORF">MNBD_DELTA03-490</name>
</gene>
<keyword evidence="5 7" id="KW-0472">Membrane</keyword>
<dbReference type="Pfam" id="PF12704">
    <property type="entry name" value="MacB_PCD"/>
    <property type="match status" value="1"/>
</dbReference>